<dbReference type="InterPro" id="IPR028098">
    <property type="entry name" value="Glyco_trans_4-like_N"/>
</dbReference>
<accession>A0ABS5C4A7</accession>
<keyword evidence="4" id="KW-1185">Reference proteome</keyword>
<dbReference type="RefSeq" id="WP_210662577.1">
    <property type="nucleotide sequence ID" value="NZ_JAGKQQ010000002.1"/>
</dbReference>
<reference evidence="3 4" key="1">
    <citation type="submission" date="2021-04" db="EMBL/GenBank/DDBJ databases">
        <authorList>
            <person name="Ivanova A."/>
        </authorList>
    </citation>
    <scope>NUCLEOTIDE SEQUENCE [LARGE SCALE GENOMIC DNA]</scope>
    <source>
        <strain evidence="3 4">G18</strain>
    </source>
</reference>
<proteinExistence type="predicted"/>
<evidence type="ECO:0000313" key="4">
    <source>
        <dbReference type="Proteomes" id="UP000676565"/>
    </source>
</evidence>
<organism evidence="3 4">
    <name type="scientific">Gemmata palustris</name>
    <dbReference type="NCBI Taxonomy" id="2822762"/>
    <lineage>
        <taxon>Bacteria</taxon>
        <taxon>Pseudomonadati</taxon>
        <taxon>Planctomycetota</taxon>
        <taxon>Planctomycetia</taxon>
        <taxon>Gemmatales</taxon>
        <taxon>Gemmataceae</taxon>
        <taxon>Gemmata</taxon>
    </lineage>
</organism>
<dbReference type="CDD" id="cd03798">
    <property type="entry name" value="GT4_WlbH-like"/>
    <property type="match status" value="1"/>
</dbReference>
<dbReference type="Pfam" id="PF00534">
    <property type="entry name" value="Glycos_transf_1"/>
    <property type="match status" value="1"/>
</dbReference>
<name>A0ABS5C4A7_9BACT</name>
<dbReference type="Gene3D" id="3.40.50.2000">
    <property type="entry name" value="Glycogen Phosphorylase B"/>
    <property type="match status" value="2"/>
</dbReference>
<evidence type="ECO:0000259" key="2">
    <source>
        <dbReference type="Pfam" id="PF13439"/>
    </source>
</evidence>
<dbReference type="InterPro" id="IPR050194">
    <property type="entry name" value="Glycosyltransferase_grp1"/>
</dbReference>
<comment type="caution">
    <text evidence="3">The sequence shown here is derived from an EMBL/GenBank/DDBJ whole genome shotgun (WGS) entry which is preliminary data.</text>
</comment>
<evidence type="ECO:0000313" key="3">
    <source>
        <dbReference type="EMBL" id="MBP3960477.1"/>
    </source>
</evidence>
<feature type="domain" description="Glycosyltransferase subfamily 4-like N-terminal" evidence="2">
    <location>
        <begin position="21"/>
        <end position="196"/>
    </location>
</feature>
<dbReference type="PANTHER" id="PTHR45947:SF15">
    <property type="entry name" value="TEICHURONIC ACID BIOSYNTHESIS GLYCOSYLTRANSFERASE TUAC-RELATED"/>
    <property type="match status" value="1"/>
</dbReference>
<evidence type="ECO:0000259" key="1">
    <source>
        <dbReference type="Pfam" id="PF00534"/>
    </source>
</evidence>
<dbReference type="InterPro" id="IPR001296">
    <property type="entry name" value="Glyco_trans_1"/>
</dbReference>
<protein>
    <submittedName>
        <fullName evidence="3">Glycosyltransferase family 4 protein</fullName>
    </submittedName>
</protein>
<feature type="domain" description="Glycosyl transferase family 1" evidence="1">
    <location>
        <begin position="203"/>
        <end position="358"/>
    </location>
</feature>
<gene>
    <name evidence="3" type="ORF">J8F10_35070</name>
</gene>
<dbReference type="SUPFAM" id="SSF53756">
    <property type="entry name" value="UDP-Glycosyltransferase/glycogen phosphorylase"/>
    <property type="match status" value="1"/>
</dbReference>
<sequence>MRILTVTNLYPNPFQPQRATFNREQVRALSRAHQVTVISPIAWTDELAARRAGSPPLPRGRRTEWDGVPVEYPRSWFLPRVLRGSYGRFFQWSLAKPFRRVVREFCPDVVFATWAYPDGWAAIRLGHKAGLPVVLKVHGSDVLELDKHPARLHGTAEALRRADRVVAVSRDLATKVLEFGTDPDRVHLIYNGVDHQVFFPGNRSEARQRVGLDPDRPALLYVGNLVPVKGPDILIEACGLLAKQGTAFDLHIVGKGPLRPTLERQVADRGIADRTRFHGTIPHDRLPDWFRATTMLVLPSRSEGVPNVLLEASACGTPFVASRVGGVPEIAHLGASRLFQPGDPNQLASAIAEVLARPPAQPTSQAGRTQAIVAQELSAVFQSAVQKDPSVASKTLFRPEVASTI</sequence>
<dbReference type="Pfam" id="PF13439">
    <property type="entry name" value="Glyco_transf_4"/>
    <property type="match status" value="1"/>
</dbReference>
<dbReference type="Proteomes" id="UP000676565">
    <property type="component" value="Unassembled WGS sequence"/>
</dbReference>
<dbReference type="PANTHER" id="PTHR45947">
    <property type="entry name" value="SULFOQUINOVOSYL TRANSFERASE SQD2"/>
    <property type="match status" value="1"/>
</dbReference>
<dbReference type="EMBL" id="JAGKQQ010000002">
    <property type="protein sequence ID" value="MBP3960477.1"/>
    <property type="molecule type" value="Genomic_DNA"/>
</dbReference>